<keyword evidence="1" id="KW-1133">Transmembrane helix</keyword>
<dbReference type="AlphaFoldDB" id="A0AA86P3H9"/>
<accession>A0AA86P3H9</accession>
<reference evidence="2" key="1">
    <citation type="submission" date="2023-06" db="EMBL/GenBank/DDBJ databases">
        <authorList>
            <person name="Kurt Z."/>
        </authorList>
    </citation>
    <scope>NUCLEOTIDE SEQUENCE</scope>
</reference>
<reference evidence="3 4" key="2">
    <citation type="submission" date="2024-07" db="EMBL/GenBank/DDBJ databases">
        <authorList>
            <person name="Akdeniz Z."/>
        </authorList>
    </citation>
    <scope>NUCLEOTIDE SEQUENCE [LARGE SCALE GENOMIC DNA]</scope>
</reference>
<evidence type="ECO:0000313" key="2">
    <source>
        <dbReference type="EMBL" id="CAI9930108.1"/>
    </source>
</evidence>
<comment type="caution">
    <text evidence="2">The sequence shown here is derived from an EMBL/GenBank/DDBJ whole genome shotgun (WGS) entry which is preliminary data.</text>
</comment>
<keyword evidence="1" id="KW-0812">Transmembrane</keyword>
<proteinExistence type="predicted"/>
<dbReference type="Proteomes" id="UP001642409">
    <property type="component" value="Unassembled WGS sequence"/>
</dbReference>
<name>A0AA86P3H9_9EUKA</name>
<keyword evidence="1" id="KW-0472">Membrane</keyword>
<sequence>MEAIPSDLNITIMAYGQTCSAIAFYLAFINQTTMLNLTNKFHINCRYISKDYLGCPGSQYDNICLPWDQKEYRDTEYILVESKAILNQVRQIMNQDPYRKVRLFTKFDTEKEQDLSYLNENFGLVSNRVIQNIVDLWQIGKLK</sequence>
<evidence type="ECO:0000313" key="4">
    <source>
        <dbReference type="Proteomes" id="UP001642409"/>
    </source>
</evidence>
<keyword evidence="4" id="KW-1185">Reference proteome</keyword>
<organism evidence="2">
    <name type="scientific">Hexamita inflata</name>
    <dbReference type="NCBI Taxonomy" id="28002"/>
    <lineage>
        <taxon>Eukaryota</taxon>
        <taxon>Metamonada</taxon>
        <taxon>Diplomonadida</taxon>
        <taxon>Hexamitidae</taxon>
        <taxon>Hexamitinae</taxon>
        <taxon>Hexamita</taxon>
    </lineage>
</organism>
<dbReference type="EMBL" id="CATOUU010000446">
    <property type="protein sequence ID" value="CAI9930108.1"/>
    <property type="molecule type" value="Genomic_DNA"/>
</dbReference>
<gene>
    <name evidence="2" type="ORF">HINF_LOCUS17753</name>
    <name evidence="3" type="ORF">HINF_LOCUS78840</name>
</gene>
<evidence type="ECO:0000313" key="3">
    <source>
        <dbReference type="EMBL" id="CAL6115924.1"/>
    </source>
</evidence>
<feature type="transmembrane region" description="Helical" evidence="1">
    <location>
        <begin position="12"/>
        <end position="30"/>
    </location>
</feature>
<dbReference type="EMBL" id="CAXDID020000931">
    <property type="protein sequence ID" value="CAL6115924.1"/>
    <property type="molecule type" value="Genomic_DNA"/>
</dbReference>
<evidence type="ECO:0000256" key="1">
    <source>
        <dbReference type="SAM" id="Phobius"/>
    </source>
</evidence>
<protein>
    <submittedName>
        <fullName evidence="3">Hypothetical_protein</fullName>
    </submittedName>
</protein>